<keyword evidence="3" id="KW-1185">Reference proteome</keyword>
<reference evidence="2" key="1">
    <citation type="submission" date="2022-08" db="EMBL/GenBank/DDBJ databases">
        <title>Alicyclobacillus dauci DSM2870, complete genome.</title>
        <authorList>
            <person name="Wang Q."/>
            <person name="Cai R."/>
            <person name="Wang Z."/>
        </authorList>
    </citation>
    <scope>NUCLEOTIDE SEQUENCE</scope>
    <source>
        <strain evidence="2">DSM 28700</strain>
    </source>
</reference>
<evidence type="ECO:0000313" key="3">
    <source>
        <dbReference type="Proteomes" id="UP001164803"/>
    </source>
</evidence>
<protein>
    <submittedName>
        <fullName evidence="2">MBL fold metallo-hydrolase</fullName>
    </submittedName>
</protein>
<dbReference type="InterPro" id="IPR050662">
    <property type="entry name" value="Sec-metab_biosynth-thioest"/>
</dbReference>
<dbReference type="Gene3D" id="3.60.15.10">
    <property type="entry name" value="Ribonuclease Z/Hydroxyacylglutathione hydrolase-like"/>
    <property type="match status" value="1"/>
</dbReference>
<accession>A0ABY6Z7U3</accession>
<proteinExistence type="predicted"/>
<name>A0ABY6Z7U3_9BACL</name>
<dbReference type="InterPro" id="IPR036866">
    <property type="entry name" value="RibonucZ/Hydroxyglut_hydro"/>
</dbReference>
<dbReference type="RefSeq" id="WP_268046506.1">
    <property type="nucleotide sequence ID" value="NZ_CP104064.1"/>
</dbReference>
<dbReference type="PANTHER" id="PTHR23131">
    <property type="entry name" value="ENDORIBONUCLEASE LACTB2"/>
    <property type="match status" value="1"/>
</dbReference>
<dbReference type="SMART" id="SM00849">
    <property type="entry name" value="Lactamase_B"/>
    <property type="match status" value="1"/>
</dbReference>
<dbReference type="EMBL" id="CP104064">
    <property type="protein sequence ID" value="WAH38897.1"/>
    <property type="molecule type" value="Genomic_DNA"/>
</dbReference>
<evidence type="ECO:0000313" key="2">
    <source>
        <dbReference type="EMBL" id="WAH38897.1"/>
    </source>
</evidence>
<gene>
    <name evidence="2" type="ORF">NZD86_10660</name>
</gene>
<evidence type="ECO:0000259" key="1">
    <source>
        <dbReference type="SMART" id="SM00849"/>
    </source>
</evidence>
<organism evidence="2 3">
    <name type="scientific">Alicyclobacillus dauci</name>
    <dbReference type="NCBI Taxonomy" id="1475485"/>
    <lineage>
        <taxon>Bacteria</taxon>
        <taxon>Bacillati</taxon>
        <taxon>Bacillota</taxon>
        <taxon>Bacilli</taxon>
        <taxon>Bacillales</taxon>
        <taxon>Alicyclobacillaceae</taxon>
        <taxon>Alicyclobacillus</taxon>
    </lineage>
</organism>
<dbReference type="SUPFAM" id="SSF56281">
    <property type="entry name" value="Metallo-hydrolase/oxidoreductase"/>
    <property type="match status" value="1"/>
</dbReference>
<dbReference type="Pfam" id="PF00753">
    <property type="entry name" value="Lactamase_B"/>
    <property type="match status" value="1"/>
</dbReference>
<dbReference type="Proteomes" id="UP001164803">
    <property type="component" value="Chromosome"/>
</dbReference>
<dbReference type="InterPro" id="IPR001279">
    <property type="entry name" value="Metallo-B-lactamas"/>
</dbReference>
<feature type="domain" description="Metallo-beta-lactamase" evidence="1">
    <location>
        <begin position="26"/>
        <end position="245"/>
    </location>
</feature>
<sequence>MNMLNVTSRETVVTQIEVPTPYAIGTVNMYLLQREGFVVLVDAGVDTDEAWDIFTRTLRENGLQVNSLDAIVLTHHHDDHVGIVNRILQRKAIPVFVHPRSVVRLTRDAQYLECRLQFFDSLYERMGFGDLGRQRIDILRRNLHNEDQLRLPREALTPVGDDSTVPVLPGVDFYYTPGHAVDHFVLYDEHANWLFSGDLLLPHVSSNAIVEPDERTWRRLHTVSQMRESLRLCLDLPAQTVFPGHGEPFSQLQSLAEYRLNRIDGKAERIIHILENGPHTAAEVCQKMYPTKLHTEFYLVASEVVGLLDYLADVGKVSVSHQGAYDVWETKVAD</sequence>